<dbReference type="AlphaFoldDB" id="A0A4Z0NHL5"/>
<dbReference type="Proteomes" id="UP000297535">
    <property type="component" value="Unassembled WGS sequence"/>
</dbReference>
<dbReference type="PROSITE" id="PS50208">
    <property type="entry name" value="CASPASE_P20"/>
    <property type="match status" value="1"/>
</dbReference>
<sequence>MPPLPCPPGLARACAVVVLLTAGPAQAGERLALVIGNSAYRSIQPLPNPAGDARLIAQRLRELGFSVQAVQDADLAVMRAALRDFSGRIGRAGKDAVALLYYAGHGVQDDKNRNYLIPVDAQLRSQADLVDGAVKVEYVQELLEDARPRIALMILDACRNNPLPATSRGGARGLAPIDSRMRGTFIAFSTAPGQTALDGDPDGNSPYATALAAELERPAGSFEETFRRAHLRVLTATNGAQIPWTSSSVVDEFSFAPPASPAAPVRPPPAALAADAPAPNLEDPDLEYQKAVLADSILDYERFLQRFPRHARRDTVVKLIALKREDMLWRQIEQAADANQQVRMLDRLINAFPDGAYLDRARRRRADLIERLSPSAAPVPPPGPIPSRPLAPQPGPAPSRPPAPQPPPRQPGAVQVLAGARWAIASAANCGTARKTYRLSARAGTIEWRDGAGNVDVEAVLSNSPSSLTTETVRSIRPNGGGVAPGSRWTYDLSALPQVRVQPAGKAPFTLVPCR</sequence>
<protein>
    <submittedName>
        <fullName evidence="4">Caspase family protein</fullName>
    </submittedName>
</protein>
<dbReference type="Gene3D" id="1.25.40.10">
    <property type="entry name" value="Tetratricopeptide repeat domain"/>
    <property type="match status" value="1"/>
</dbReference>
<evidence type="ECO:0000313" key="5">
    <source>
        <dbReference type="Proteomes" id="UP000297535"/>
    </source>
</evidence>
<evidence type="ECO:0000313" key="4">
    <source>
        <dbReference type="EMBL" id="TGD95772.1"/>
    </source>
</evidence>
<feature type="compositionally biased region" description="Pro residues" evidence="1">
    <location>
        <begin position="377"/>
        <end position="410"/>
    </location>
</feature>
<dbReference type="RefSeq" id="WP_135418368.1">
    <property type="nucleotide sequence ID" value="NZ_SRLB01000025.1"/>
</dbReference>
<dbReference type="PANTHER" id="PTHR22576:SF37">
    <property type="entry name" value="MUCOSA-ASSOCIATED LYMPHOID TISSUE LYMPHOMA TRANSLOCATION PROTEIN 1"/>
    <property type="match status" value="1"/>
</dbReference>
<comment type="caution">
    <text evidence="4">The sequence shown here is derived from an EMBL/GenBank/DDBJ whole genome shotgun (WGS) entry which is preliminary data.</text>
</comment>
<proteinExistence type="predicted"/>
<dbReference type="Gene3D" id="3.40.50.1460">
    <property type="match status" value="1"/>
</dbReference>
<dbReference type="InterPro" id="IPR011600">
    <property type="entry name" value="Pept_C14_caspase"/>
</dbReference>
<feature type="region of interest" description="Disordered" evidence="1">
    <location>
        <begin position="372"/>
        <end position="412"/>
    </location>
</feature>
<name>A0A4Z0NHL5_9HYPH</name>
<gene>
    <name evidence="4" type="ORF">EU555_26420</name>
</gene>
<dbReference type="Pfam" id="PF00656">
    <property type="entry name" value="Peptidase_C14"/>
    <property type="match status" value="1"/>
</dbReference>
<feature type="signal peptide" evidence="2">
    <location>
        <begin position="1"/>
        <end position="27"/>
    </location>
</feature>
<dbReference type="OrthoDB" id="9768004at2"/>
<evidence type="ECO:0000256" key="2">
    <source>
        <dbReference type="SAM" id="SignalP"/>
    </source>
</evidence>
<feature type="compositionally biased region" description="Pro residues" evidence="1">
    <location>
        <begin position="258"/>
        <end position="270"/>
    </location>
</feature>
<dbReference type="InterPro" id="IPR029030">
    <property type="entry name" value="Caspase-like_dom_sf"/>
</dbReference>
<evidence type="ECO:0000256" key="1">
    <source>
        <dbReference type="SAM" id="MobiDB-lite"/>
    </source>
</evidence>
<dbReference type="SUPFAM" id="SSF52129">
    <property type="entry name" value="Caspase-like"/>
    <property type="match status" value="1"/>
</dbReference>
<dbReference type="InterPro" id="IPR001309">
    <property type="entry name" value="Pept_C14_p20"/>
</dbReference>
<dbReference type="EMBL" id="SRLB01000025">
    <property type="protein sequence ID" value="TGD95772.1"/>
    <property type="molecule type" value="Genomic_DNA"/>
</dbReference>
<feature type="chain" id="PRO_5021308313" evidence="2">
    <location>
        <begin position="28"/>
        <end position="515"/>
    </location>
</feature>
<dbReference type="InterPro" id="IPR052039">
    <property type="entry name" value="Caspase-related_regulators"/>
</dbReference>
<keyword evidence="5" id="KW-1185">Reference proteome</keyword>
<evidence type="ECO:0000259" key="3">
    <source>
        <dbReference type="PROSITE" id="PS50208"/>
    </source>
</evidence>
<organism evidence="4 5">
    <name type="scientific">Methylobacterium nonmethylotrophicum</name>
    <dbReference type="NCBI Taxonomy" id="1141884"/>
    <lineage>
        <taxon>Bacteria</taxon>
        <taxon>Pseudomonadati</taxon>
        <taxon>Pseudomonadota</taxon>
        <taxon>Alphaproteobacteria</taxon>
        <taxon>Hyphomicrobiales</taxon>
        <taxon>Methylobacteriaceae</taxon>
        <taxon>Methylobacterium</taxon>
    </lineage>
</organism>
<reference evidence="4 5" key="1">
    <citation type="submission" date="2019-04" db="EMBL/GenBank/DDBJ databases">
        <authorList>
            <person name="Feng G."/>
            <person name="Zhu H."/>
        </authorList>
    </citation>
    <scope>NUCLEOTIDE SEQUENCE [LARGE SCALE GENOMIC DNA]</scope>
    <source>
        <strain evidence="4 5">6HR-1</strain>
    </source>
</reference>
<accession>A0A4Z0NHL5</accession>
<feature type="region of interest" description="Disordered" evidence="1">
    <location>
        <begin position="258"/>
        <end position="283"/>
    </location>
</feature>
<feature type="domain" description="Caspase family p20" evidence="3">
    <location>
        <begin position="28"/>
        <end position="162"/>
    </location>
</feature>
<dbReference type="GO" id="GO:0006508">
    <property type="term" value="P:proteolysis"/>
    <property type="evidence" value="ECO:0007669"/>
    <property type="project" value="InterPro"/>
</dbReference>
<dbReference type="InterPro" id="IPR011990">
    <property type="entry name" value="TPR-like_helical_dom_sf"/>
</dbReference>
<keyword evidence="2" id="KW-0732">Signal</keyword>
<dbReference type="GO" id="GO:0004197">
    <property type="term" value="F:cysteine-type endopeptidase activity"/>
    <property type="evidence" value="ECO:0007669"/>
    <property type="project" value="InterPro"/>
</dbReference>
<dbReference type="PANTHER" id="PTHR22576">
    <property type="entry name" value="MUCOSA ASSOCIATED LYMPHOID TISSUE LYMPHOMA TRANSLOCATION PROTEIN 1/PARACASPASE"/>
    <property type="match status" value="1"/>
</dbReference>